<dbReference type="EMBL" id="KU935715">
    <property type="protein sequence ID" value="AND75373.1"/>
    <property type="molecule type" value="Genomic_DNA"/>
</dbReference>
<evidence type="ECO:0000313" key="1">
    <source>
        <dbReference type="EMBL" id="AND75373.1"/>
    </source>
</evidence>
<sequence>MNLSNTFIPETSTHVRFNQKKNTVTIFRQREKDSYELYNKGRWERYKDHINGIVPLTKELLSSKDVFAKKTKTPIKEIPKTKDQTYTPQVPTFKERVFETIPEPVLRQLVHYYENHDVVEVELNVKMTSVIKG</sequence>
<dbReference type="Proteomes" id="UP000225947">
    <property type="component" value="Segment"/>
</dbReference>
<organism evidence="1 2">
    <name type="scientific">Acinetobacter phage vB_AbaM_ME3</name>
    <dbReference type="NCBI Taxonomy" id="1837876"/>
    <lineage>
        <taxon>Viruses</taxon>
        <taxon>Duplodnaviria</taxon>
        <taxon>Heunggongvirae</taxon>
        <taxon>Uroviricota</taxon>
        <taxon>Caudoviricetes</taxon>
        <taxon>Metrivirus</taxon>
        <taxon>Metrivirus ME3</taxon>
    </lineage>
</organism>
<gene>
    <name evidence="1" type="ORF">ME3_212</name>
</gene>
<proteinExistence type="predicted"/>
<accession>A0A172Q0R0</accession>
<protein>
    <submittedName>
        <fullName evidence="1">Uncharacterized protein</fullName>
    </submittedName>
</protein>
<evidence type="ECO:0000313" key="2">
    <source>
        <dbReference type="Proteomes" id="UP000225947"/>
    </source>
</evidence>
<keyword evidence="2" id="KW-1185">Reference proteome</keyword>
<reference evidence="2" key="1">
    <citation type="submission" date="2016-03" db="EMBL/GenBank/DDBJ databases">
        <title>Characterization of Acinetobacter baumannii phage vB_AbaM_ME3.</title>
        <authorList>
            <person name="Buttimer C.T.H."/>
            <person name="Elbreki M."/>
            <person name="Coffey A."/>
        </authorList>
    </citation>
    <scope>NUCLEOTIDE SEQUENCE [LARGE SCALE GENOMIC DNA]</scope>
</reference>
<name>A0A172Q0R0_9CAUD</name>
<dbReference type="SMR" id="A0A172Q0R0"/>